<dbReference type="PANTHER" id="PTHR43143:SF5">
    <property type="entry name" value="SECRETED PROTEIN"/>
    <property type="match status" value="1"/>
</dbReference>
<dbReference type="Gene3D" id="3.60.21.10">
    <property type="match status" value="1"/>
</dbReference>
<dbReference type="EMBL" id="SMFL01000001">
    <property type="protein sequence ID" value="TDE18187.1"/>
    <property type="molecule type" value="Genomic_DNA"/>
</dbReference>
<dbReference type="GO" id="GO:0016787">
    <property type="term" value="F:hydrolase activity"/>
    <property type="evidence" value="ECO:0007669"/>
    <property type="project" value="InterPro"/>
</dbReference>
<gene>
    <name evidence="2" type="ORF">E0F88_01180</name>
</gene>
<organism evidence="2 3">
    <name type="scientific">Dyadobacter psychrotolerans</name>
    <dbReference type="NCBI Taxonomy" id="2541721"/>
    <lineage>
        <taxon>Bacteria</taxon>
        <taxon>Pseudomonadati</taxon>
        <taxon>Bacteroidota</taxon>
        <taxon>Cytophagia</taxon>
        <taxon>Cytophagales</taxon>
        <taxon>Spirosomataceae</taxon>
        <taxon>Dyadobacter</taxon>
    </lineage>
</organism>
<dbReference type="Pfam" id="PF00149">
    <property type="entry name" value="Metallophos"/>
    <property type="match status" value="1"/>
</dbReference>
<evidence type="ECO:0000259" key="1">
    <source>
        <dbReference type="Pfam" id="PF00149"/>
    </source>
</evidence>
<dbReference type="Proteomes" id="UP000294850">
    <property type="component" value="Unassembled WGS sequence"/>
</dbReference>
<protein>
    <submittedName>
        <fullName evidence="2">Metallophosphoesterase</fullName>
    </submittedName>
</protein>
<feature type="domain" description="Calcineurin-like phosphoesterase" evidence="1">
    <location>
        <begin position="64"/>
        <end position="262"/>
    </location>
</feature>
<dbReference type="InterPro" id="IPR004843">
    <property type="entry name" value="Calcineurin-like_PHP"/>
</dbReference>
<name>A0A4R5DWC3_9BACT</name>
<keyword evidence="3" id="KW-1185">Reference proteome</keyword>
<evidence type="ECO:0000313" key="2">
    <source>
        <dbReference type="EMBL" id="TDE18187.1"/>
    </source>
</evidence>
<dbReference type="InterPro" id="IPR051918">
    <property type="entry name" value="STPP_CPPED1"/>
</dbReference>
<dbReference type="SUPFAM" id="SSF56300">
    <property type="entry name" value="Metallo-dependent phosphatases"/>
    <property type="match status" value="1"/>
</dbReference>
<evidence type="ECO:0000313" key="3">
    <source>
        <dbReference type="Proteomes" id="UP000294850"/>
    </source>
</evidence>
<dbReference type="OrthoDB" id="9772095at2"/>
<dbReference type="PANTHER" id="PTHR43143">
    <property type="entry name" value="METALLOPHOSPHOESTERASE, CALCINEURIN SUPERFAMILY"/>
    <property type="match status" value="1"/>
</dbReference>
<comment type="caution">
    <text evidence="2">The sequence shown here is derived from an EMBL/GenBank/DDBJ whole genome shotgun (WGS) entry which is preliminary data.</text>
</comment>
<proteinExistence type="predicted"/>
<dbReference type="AlphaFoldDB" id="A0A4R5DWC3"/>
<dbReference type="InterPro" id="IPR029052">
    <property type="entry name" value="Metallo-depent_PP-like"/>
</dbReference>
<accession>A0A4R5DWC3</accession>
<reference evidence="2 3" key="1">
    <citation type="submission" date="2019-03" db="EMBL/GenBank/DDBJ databases">
        <title>Dyadobacter AR-3-6 sp. nov., isolated from arctic soil.</title>
        <authorList>
            <person name="Chaudhary D.K."/>
        </authorList>
    </citation>
    <scope>NUCLEOTIDE SEQUENCE [LARGE SCALE GENOMIC DNA]</scope>
    <source>
        <strain evidence="2 3">AR-3-6</strain>
    </source>
</reference>
<sequence length="340" mass="38720">MVICPYLKIKFQKVKAQKFRLKGAIFFLTAVIFSTGSQLVSAQKFVLPILPDTQSEVGSKPEMFYSQLNWIAKSKDSLNMPIVLHVGDLVNFDNIKHYETASKGYKILDSAKVGYAIAVGNHDTEAVGVNSGSAAPGNVNQNLRKTTKFNTYFPVSRFTMQKGRYEENKSDNAYYTFKAGGMKWLVITLEFCARQGPVDWANKIISDNKKYNVIILTHFHLTPKGEINKTNAGYGDLTTKAIYDQMISKHKNVRMVLSGHVVPSAHRIDKGEKGNDIYQMLQDYQHEDFGGGYIRLLEIDTKKKTMSAKMYSPYYNKTREDESKFSFSDVKFLKRKWLFN</sequence>